<dbReference type="EMBL" id="FUYC01000018">
    <property type="protein sequence ID" value="SKA93778.1"/>
    <property type="molecule type" value="Genomic_DNA"/>
</dbReference>
<accession>A0A1T4XX49</accession>
<dbReference type="Gene3D" id="3.30.70.1210">
    <property type="entry name" value="Crispr-associated protein, domain 2"/>
    <property type="match status" value="1"/>
</dbReference>
<dbReference type="SMART" id="SM01101">
    <property type="entry name" value="CRISPR_assoc"/>
    <property type="match status" value="1"/>
</dbReference>
<name>A0A1T4XX49_9BACT</name>
<dbReference type="Proteomes" id="UP000190027">
    <property type="component" value="Unassembled WGS sequence"/>
</dbReference>
<organism evidence="1 2">
    <name type="scientific">Paucidesulfovibrio gracilis DSM 16080</name>
    <dbReference type="NCBI Taxonomy" id="1121449"/>
    <lineage>
        <taxon>Bacteria</taxon>
        <taxon>Pseudomonadati</taxon>
        <taxon>Thermodesulfobacteriota</taxon>
        <taxon>Desulfovibrionia</taxon>
        <taxon>Desulfovibrionales</taxon>
        <taxon>Desulfovibrionaceae</taxon>
        <taxon>Paucidesulfovibrio</taxon>
    </lineage>
</organism>
<gene>
    <name evidence="1" type="ORF">SAMN02745704_02494</name>
</gene>
<dbReference type="AlphaFoldDB" id="A0A1T4XX49"/>
<keyword evidence="2" id="KW-1185">Reference proteome</keyword>
<dbReference type="Pfam" id="PF08798">
    <property type="entry name" value="CRISPR_assoc"/>
    <property type="match status" value="1"/>
</dbReference>
<proteinExistence type="predicted"/>
<reference evidence="1 2" key="1">
    <citation type="submission" date="2017-02" db="EMBL/GenBank/DDBJ databases">
        <authorList>
            <person name="Peterson S.W."/>
        </authorList>
    </citation>
    <scope>NUCLEOTIDE SEQUENCE [LARGE SCALE GENOMIC DNA]</scope>
    <source>
        <strain evidence="1 2">DSM 16080</strain>
    </source>
</reference>
<evidence type="ECO:0000313" key="1">
    <source>
        <dbReference type="EMBL" id="SKA93778.1"/>
    </source>
</evidence>
<dbReference type="InterPro" id="IPR010179">
    <property type="entry name" value="CRISPR-assoc_prot_Cse3"/>
</dbReference>
<protein>
    <submittedName>
        <fullName evidence="1">CRISPR-associated protein, Cse3 family</fullName>
    </submittedName>
</protein>
<dbReference type="STRING" id="1121449.SAMN02745704_02494"/>
<dbReference type="CDD" id="cd09727">
    <property type="entry name" value="Cas6_I-E"/>
    <property type="match status" value="1"/>
</dbReference>
<dbReference type="Gene3D" id="3.30.70.1200">
    <property type="entry name" value="Crispr-associated protein, domain 1"/>
    <property type="match status" value="1"/>
</dbReference>
<dbReference type="SUPFAM" id="SSF117987">
    <property type="entry name" value="CRISPR-associated protein"/>
    <property type="match status" value="2"/>
</dbReference>
<sequence>MFMSKIRLDMARSSHLGVYEAHQALWKLFSDSPDRRRDFLYRHLDDSSFLTVSKRRPEDLPFVRRIEVKEYEPKLTNGDRVLFSLRFNPVIKRREPSSNGRRGRQVRVDMVQDERKRFMRKGLEMPPRSEIAQGVAEQWLEKREQTLGLALEKETVMAEAYDQSRFGYRGGSKDVVLSRIDVCGFATVSDAALLKKALFQGVGAAKGFGFGLLLVRRA</sequence>
<evidence type="ECO:0000313" key="2">
    <source>
        <dbReference type="Proteomes" id="UP000190027"/>
    </source>
</evidence>
<dbReference type="NCBIfam" id="TIGR01907">
    <property type="entry name" value="casE_Cse3"/>
    <property type="match status" value="1"/>
</dbReference>